<dbReference type="InterPro" id="IPR036890">
    <property type="entry name" value="HATPase_C_sf"/>
</dbReference>
<sequence length="493" mass="55574">MSDVGRFLSSFFANISILFLLMYAASLIYKYAAYRLSPLWKEVLFIALAIISGWTTMHYGFRFSETVIFDLRFLAVIIASMIVRNPLSILTIGIGLGLARLSFGINQAAVVGCTNVIFMSLLCTAIIVWAKRKQVGFYARMTIVILVVNTMNVVYIAAFGVIPTREYLLEMAPGSLIISLVLSFLYMFMLREFMMEANRKQQLELSHIRLEEQYRISEEKGEELRLAKQKLEEKNEQLVLASQYKSEFLANMSHELRTPLNAMLVLSQILEENAEGRMSEEEVRYAGLIHTSGKGLLGLINEVLDLSKIEAGHMDVEPEEFNVRELLQHMEQTFMPLALQKGIALRVTYRDEIPEYMYADRVRLQQIIQNMMANALKFTEQGTVHLSAYPASSPSHAEHGSDKPYEWLAFTVEDTGIGIPAEKQSMIFEAFHQADGTTSRKYGGTGLGLSISKQFAALMGGFIELESHVGQGSRFTLYLPWLVLANVNDANNS</sequence>
<dbReference type="Pfam" id="PF00512">
    <property type="entry name" value="HisKA"/>
    <property type="match status" value="1"/>
</dbReference>
<dbReference type="PRINTS" id="PR00344">
    <property type="entry name" value="BCTRLSENSOR"/>
</dbReference>
<dbReference type="CDD" id="cd16922">
    <property type="entry name" value="HATPase_EvgS-ArcB-TorS-like"/>
    <property type="match status" value="1"/>
</dbReference>
<name>A0ABV6JD70_9BACL</name>
<feature type="transmembrane region" description="Helical" evidence="10">
    <location>
        <begin position="12"/>
        <end position="31"/>
    </location>
</feature>
<dbReference type="SUPFAM" id="SSF55874">
    <property type="entry name" value="ATPase domain of HSP90 chaperone/DNA topoisomerase II/histidine kinase"/>
    <property type="match status" value="1"/>
</dbReference>
<comment type="caution">
    <text evidence="12">The sequence shown here is derived from an EMBL/GenBank/DDBJ whole genome shotgun (WGS) entry which is preliminary data.</text>
</comment>
<dbReference type="Proteomes" id="UP001589818">
    <property type="component" value="Unassembled WGS sequence"/>
</dbReference>
<keyword evidence="7" id="KW-0067">ATP-binding</keyword>
<feature type="transmembrane region" description="Helical" evidence="10">
    <location>
        <begin position="171"/>
        <end position="190"/>
    </location>
</feature>
<dbReference type="SMART" id="SM00387">
    <property type="entry name" value="HATPase_c"/>
    <property type="match status" value="1"/>
</dbReference>
<dbReference type="InterPro" id="IPR004358">
    <property type="entry name" value="Sig_transdc_His_kin-like_C"/>
</dbReference>
<dbReference type="EC" id="2.7.13.3" evidence="2"/>
<evidence type="ECO:0000256" key="9">
    <source>
        <dbReference type="SAM" id="Coils"/>
    </source>
</evidence>
<evidence type="ECO:0000256" key="5">
    <source>
        <dbReference type="ARBA" id="ARBA00022741"/>
    </source>
</evidence>
<evidence type="ECO:0000313" key="13">
    <source>
        <dbReference type="Proteomes" id="UP001589818"/>
    </source>
</evidence>
<evidence type="ECO:0000256" key="8">
    <source>
        <dbReference type="ARBA" id="ARBA00023012"/>
    </source>
</evidence>
<dbReference type="PANTHER" id="PTHR43711">
    <property type="entry name" value="TWO-COMPONENT HISTIDINE KINASE"/>
    <property type="match status" value="1"/>
</dbReference>
<dbReference type="PROSITE" id="PS50109">
    <property type="entry name" value="HIS_KIN"/>
    <property type="match status" value="1"/>
</dbReference>
<evidence type="ECO:0000256" key="7">
    <source>
        <dbReference type="ARBA" id="ARBA00022840"/>
    </source>
</evidence>
<keyword evidence="5" id="KW-0547">Nucleotide-binding</keyword>
<feature type="transmembrane region" description="Helical" evidence="10">
    <location>
        <begin position="73"/>
        <end position="96"/>
    </location>
</feature>
<keyword evidence="4" id="KW-0808">Transferase</keyword>
<keyword evidence="3" id="KW-0597">Phosphoprotein</keyword>
<feature type="transmembrane region" description="Helical" evidence="10">
    <location>
        <begin position="43"/>
        <end position="61"/>
    </location>
</feature>
<dbReference type="Gene3D" id="3.30.565.10">
    <property type="entry name" value="Histidine kinase-like ATPase, C-terminal domain"/>
    <property type="match status" value="1"/>
</dbReference>
<dbReference type="SMART" id="SM00388">
    <property type="entry name" value="HisKA"/>
    <property type="match status" value="1"/>
</dbReference>
<dbReference type="InterPro" id="IPR050736">
    <property type="entry name" value="Sensor_HK_Regulatory"/>
</dbReference>
<dbReference type="SUPFAM" id="SSF47384">
    <property type="entry name" value="Homodimeric domain of signal transducing histidine kinase"/>
    <property type="match status" value="1"/>
</dbReference>
<evidence type="ECO:0000313" key="12">
    <source>
        <dbReference type="EMBL" id="MFC0393864.1"/>
    </source>
</evidence>
<keyword evidence="13" id="KW-1185">Reference proteome</keyword>
<dbReference type="Pfam" id="PF02518">
    <property type="entry name" value="HATPase_c"/>
    <property type="match status" value="1"/>
</dbReference>
<dbReference type="InterPro" id="IPR005467">
    <property type="entry name" value="His_kinase_dom"/>
</dbReference>
<dbReference type="InterPro" id="IPR036097">
    <property type="entry name" value="HisK_dim/P_sf"/>
</dbReference>
<accession>A0ABV6JD70</accession>
<evidence type="ECO:0000256" key="1">
    <source>
        <dbReference type="ARBA" id="ARBA00000085"/>
    </source>
</evidence>
<evidence type="ECO:0000256" key="10">
    <source>
        <dbReference type="SAM" id="Phobius"/>
    </source>
</evidence>
<evidence type="ECO:0000256" key="4">
    <source>
        <dbReference type="ARBA" id="ARBA00022679"/>
    </source>
</evidence>
<dbReference type="InterPro" id="IPR003661">
    <property type="entry name" value="HisK_dim/P_dom"/>
</dbReference>
<dbReference type="CDD" id="cd00082">
    <property type="entry name" value="HisKA"/>
    <property type="match status" value="1"/>
</dbReference>
<organism evidence="12 13">
    <name type="scientific">Paenibacillus mendelii</name>
    <dbReference type="NCBI Taxonomy" id="206163"/>
    <lineage>
        <taxon>Bacteria</taxon>
        <taxon>Bacillati</taxon>
        <taxon>Bacillota</taxon>
        <taxon>Bacilli</taxon>
        <taxon>Bacillales</taxon>
        <taxon>Paenibacillaceae</taxon>
        <taxon>Paenibacillus</taxon>
    </lineage>
</organism>
<dbReference type="GO" id="GO:0016301">
    <property type="term" value="F:kinase activity"/>
    <property type="evidence" value="ECO:0007669"/>
    <property type="project" value="UniProtKB-KW"/>
</dbReference>
<feature type="domain" description="Histidine kinase" evidence="11">
    <location>
        <begin position="251"/>
        <end position="483"/>
    </location>
</feature>
<feature type="transmembrane region" description="Helical" evidence="10">
    <location>
        <begin position="137"/>
        <end position="159"/>
    </location>
</feature>
<feature type="coiled-coil region" evidence="9">
    <location>
        <begin position="200"/>
        <end position="241"/>
    </location>
</feature>
<keyword evidence="10" id="KW-0472">Membrane</keyword>
<keyword evidence="8" id="KW-0902">Two-component regulatory system</keyword>
<keyword evidence="6 12" id="KW-0418">Kinase</keyword>
<gene>
    <name evidence="12" type="ORF">ACFFJ8_21145</name>
</gene>
<proteinExistence type="predicted"/>
<dbReference type="EMBL" id="JBHLVF010000034">
    <property type="protein sequence ID" value="MFC0393864.1"/>
    <property type="molecule type" value="Genomic_DNA"/>
</dbReference>
<evidence type="ECO:0000256" key="3">
    <source>
        <dbReference type="ARBA" id="ARBA00022553"/>
    </source>
</evidence>
<dbReference type="RefSeq" id="WP_204820465.1">
    <property type="nucleotide sequence ID" value="NZ_JANHOF010000013.1"/>
</dbReference>
<dbReference type="Gene3D" id="1.10.287.130">
    <property type="match status" value="1"/>
</dbReference>
<feature type="transmembrane region" description="Helical" evidence="10">
    <location>
        <begin position="108"/>
        <end position="130"/>
    </location>
</feature>
<dbReference type="InterPro" id="IPR003594">
    <property type="entry name" value="HATPase_dom"/>
</dbReference>
<reference evidence="12 13" key="1">
    <citation type="submission" date="2024-09" db="EMBL/GenBank/DDBJ databases">
        <authorList>
            <person name="Sun Q."/>
            <person name="Mori K."/>
        </authorList>
    </citation>
    <scope>NUCLEOTIDE SEQUENCE [LARGE SCALE GENOMIC DNA]</scope>
    <source>
        <strain evidence="12 13">CCM 4839</strain>
    </source>
</reference>
<comment type="catalytic activity">
    <reaction evidence="1">
        <text>ATP + protein L-histidine = ADP + protein N-phospho-L-histidine.</text>
        <dbReference type="EC" id="2.7.13.3"/>
    </reaction>
</comment>
<protein>
    <recommendedName>
        <fullName evidence="2">histidine kinase</fullName>
        <ecNumber evidence="2">2.7.13.3</ecNumber>
    </recommendedName>
</protein>
<dbReference type="PANTHER" id="PTHR43711:SF26">
    <property type="entry name" value="SENSOR HISTIDINE KINASE RCSC"/>
    <property type="match status" value="1"/>
</dbReference>
<keyword evidence="10" id="KW-0812">Transmembrane</keyword>
<evidence type="ECO:0000256" key="2">
    <source>
        <dbReference type="ARBA" id="ARBA00012438"/>
    </source>
</evidence>
<keyword evidence="10" id="KW-1133">Transmembrane helix</keyword>
<evidence type="ECO:0000256" key="6">
    <source>
        <dbReference type="ARBA" id="ARBA00022777"/>
    </source>
</evidence>
<keyword evidence="9" id="KW-0175">Coiled coil</keyword>
<evidence type="ECO:0000259" key="11">
    <source>
        <dbReference type="PROSITE" id="PS50109"/>
    </source>
</evidence>